<dbReference type="EMBL" id="AP009384">
    <property type="protein sequence ID" value="BAF87802.1"/>
    <property type="molecule type" value="Genomic_DNA"/>
</dbReference>
<evidence type="ECO:0000256" key="2">
    <source>
        <dbReference type="ARBA" id="ARBA00022801"/>
    </source>
</evidence>
<reference evidence="4 5" key="6">
    <citation type="journal article" date="2011" name="Appl. Environ. Microbiol.">
        <title>Involvement of the azorhizobial chromosome partition gene (parA) in the onset of bacteroid differentiation during Sesbania rostrata stem nodule development.</title>
        <authorList>
            <person name="Liu CT."/>
            <person name="Lee KB."/>
            <person name="Wang YS."/>
            <person name="Peng MH."/>
            <person name="Lee KT."/>
            <person name="Suzuki S."/>
            <person name="Suzuki T."/>
            <person name="Oyaizu H."/>
        </authorList>
    </citation>
    <scope>NUCLEOTIDE SEQUENCE [LARGE SCALE GENOMIC DNA]</scope>
    <source>
        <strain evidence="5">ATCC 43989 / DSM 5975 / JCM 20966 / LMG 6465 / NBRC 14845 / NCIMB 13405 / ORS 571</strain>
    </source>
</reference>
<reference evidence="5" key="2">
    <citation type="submission" date="2007-04" db="EMBL/GenBank/DDBJ databases">
        <title>Complete genome sequence of the nitrogen-fixing bacterium Azorhizobium caulinodans ORS571.</title>
        <authorList>
            <person name="Lee K.B."/>
            <person name="Backer P.D."/>
            <person name="Aono T."/>
            <person name="Liu C.T."/>
            <person name="Suzuki S."/>
            <person name="Suzuki T."/>
            <person name="Kaneko T."/>
            <person name="Yamada M."/>
            <person name="Tabata S."/>
            <person name="Kupfer D.M."/>
            <person name="Najar F.Z."/>
            <person name="Wiley G.B."/>
            <person name="Roe B."/>
            <person name="Binnewies T."/>
            <person name="Ussery D."/>
            <person name="Vereecke D."/>
            <person name="Gevers D."/>
            <person name="Holsters M."/>
            <person name="Oyaizu H."/>
        </authorList>
    </citation>
    <scope>NUCLEOTIDE SEQUENCE [LARGE SCALE GENOMIC DNA]</scope>
    <source>
        <strain evidence="5">ATCC 43989 / DSM 5975 / JCM 20966 / LMG 6465 / NBRC 14845 / NCIMB 13405 / ORS 571</strain>
    </source>
</reference>
<keyword evidence="5" id="KW-1185">Reference proteome</keyword>
<dbReference type="Pfam" id="PF00795">
    <property type="entry name" value="CN_hydrolase"/>
    <property type="match status" value="1"/>
</dbReference>
<accession>A8I529</accession>
<sequence>MVWSAPVTQGRRPDVKVSLVQMNTQGDKAANLATAASLIEAAVAADKPDLVVLPEYYAFLGDTPAQAQDAAETFPDGESYQLMKGLAKKLKVAIHAGSVAEREGNSFYNTTVVFGPDGEELARYRKIHLFDVEITGGTVYRESDTVSRGEDVVTYELGGKTVGCAICYDIRFPELFRKLRDKGADIIVLPAAFTLMTGKDHWEILARARAIETQTWFLAVGQTGPHAGGKKWCWGHSMVIDPWGHITAQASDGVGFTTGRLEFGYTEKVRANVPVANHHVLA</sequence>
<reference evidence="4 5" key="5">
    <citation type="journal article" date="2010" name="Appl. Environ. Microbiol.">
        <title>phrR-like gene praR of Azorhizobium caulinodans ORS571 is essential for symbiosis with Sesbania rostrata and is involved in expression of reb genes.</title>
        <authorList>
            <person name="Akiba N."/>
            <person name="Aono T."/>
            <person name="Toyazaki H."/>
            <person name="Sato S."/>
            <person name="Oyaizu H."/>
        </authorList>
    </citation>
    <scope>NUCLEOTIDE SEQUENCE [LARGE SCALE GENOMIC DNA]</scope>
    <source>
        <strain evidence="5">ATCC 43989 / DSM 5975 / JCM 20966 / LMG 6465 / NBRC 14845 / NCIMB 13405 / ORS 571</strain>
    </source>
</reference>
<dbReference type="SUPFAM" id="SSF56317">
    <property type="entry name" value="Carbon-nitrogen hydrolase"/>
    <property type="match status" value="1"/>
</dbReference>
<dbReference type="AlphaFoldDB" id="A8I529"/>
<evidence type="ECO:0000313" key="4">
    <source>
        <dbReference type="EMBL" id="BAF87802.1"/>
    </source>
</evidence>
<reference evidence="4 5" key="4">
    <citation type="journal article" date="2009" name="Appl. Environ. Microbiol.">
        <title>Comparative genome-wide transcriptional profiling of Azorhizobium caulinodans ORS571 grown under free-living and symbiotic conditions.</title>
        <authorList>
            <person name="Tsukada S."/>
            <person name="Aono T."/>
            <person name="Akiba N."/>
            <person name="Lee KB."/>
            <person name="Liu CT."/>
            <person name="Toyazaki H."/>
            <person name="Oyaizu H."/>
        </authorList>
    </citation>
    <scope>NUCLEOTIDE SEQUENCE [LARGE SCALE GENOMIC DNA]</scope>
    <source>
        <strain evidence="5">ATCC 43989 / DSM 5975 / JCM 20966 / LMG 6465 / NBRC 14845 / NCIMB 13405 / ORS 571</strain>
    </source>
</reference>
<dbReference type="Proteomes" id="UP000000270">
    <property type="component" value="Chromosome"/>
</dbReference>
<dbReference type="PANTHER" id="PTHR23088">
    <property type="entry name" value="NITRILASE-RELATED"/>
    <property type="match status" value="1"/>
</dbReference>
<dbReference type="HOGENOM" id="CLU_030130_1_2_5"/>
<keyword evidence="2 4" id="KW-0378">Hydrolase</keyword>
<dbReference type="STRING" id="438753.AZC_1804"/>
<dbReference type="CDD" id="cd07572">
    <property type="entry name" value="nit"/>
    <property type="match status" value="1"/>
</dbReference>
<gene>
    <name evidence="4" type="ordered locus">AZC_1804</name>
</gene>
<proteinExistence type="inferred from homology"/>
<dbReference type="eggNOG" id="COG0388">
    <property type="taxonomic scope" value="Bacteria"/>
</dbReference>
<dbReference type="InterPro" id="IPR045254">
    <property type="entry name" value="Nit1/2_C-N_Hydrolase"/>
</dbReference>
<protein>
    <submittedName>
        <fullName evidence="4">Carbon-nitrogen hydrolase family protein</fullName>
    </submittedName>
</protein>
<evidence type="ECO:0000313" key="5">
    <source>
        <dbReference type="Proteomes" id="UP000000270"/>
    </source>
</evidence>
<dbReference type="InterPro" id="IPR036526">
    <property type="entry name" value="C-N_Hydrolase_sf"/>
</dbReference>
<dbReference type="PROSITE" id="PS01227">
    <property type="entry name" value="UPF0012"/>
    <property type="match status" value="1"/>
</dbReference>
<dbReference type="PANTHER" id="PTHR23088:SF27">
    <property type="entry name" value="DEAMINATED GLUTATHIONE AMIDASE"/>
    <property type="match status" value="1"/>
</dbReference>
<reference evidence="4 5" key="3">
    <citation type="journal article" date="2008" name="BMC Genomics">
        <title>The genome of the versatile nitrogen fixer Azorhizobium caulinodans ORS571.</title>
        <authorList>
            <person name="Lee KB."/>
            <person name="Backer P.D."/>
            <person name="Aono T."/>
            <person name="Liu CT."/>
            <person name="Suzuki S."/>
            <person name="Suzuki T."/>
            <person name="Kaneko T."/>
            <person name="Yamada M."/>
            <person name="Tabata S."/>
            <person name="Kupfer D.M."/>
            <person name="Najar F.Z."/>
            <person name="Wiley G.B."/>
            <person name="Roe B."/>
            <person name="Binnewies T.T."/>
            <person name="Ussery D.W."/>
            <person name="D'Haeze W."/>
            <person name="Herder J.D."/>
            <person name="Gevers D."/>
            <person name="Vereecke D."/>
            <person name="Holsters M."/>
            <person name="Oyaizu H."/>
        </authorList>
    </citation>
    <scope>NUCLEOTIDE SEQUENCE [LARGE SCALE GENOMIC DNA]</scope>
    <source>
        <strain evidence="5">ATCC 43989 / DSM 5975 / JCM 20966 / LMG 6465 / NBRC 14845 / NCIMB 13405 / ORS 571</strain>
    </source>
</reference>
<feature type="domain" description="CN hydrolase" evidence="3">
    <location>
        <begin position="15"/>
        <end position="263"/>
    </location>
</feature>
<comment type="similarity">
    <text evidence="1">Belongs to the carbon-nitrogen hydrolase superfamily. NIT1/NIT2 family.</text>
</comment>
<dbReference type="InterPro" id="IPR001110">
    <property type="entry name" value="UPF0012_CS"/>
</dbReference>
<reference evidence="4 5" key="1">
    <citation type="journal article" date="2007" name="Appl. Environ. Microbiol.">
        <title>Rhizobial factors required for stem nodule maturation and maintenance in Sesbania rostrata-Azorhizobium caulinodans ORS571 symbiosis.</title>
        <authorList>
            <person name="Suzuki S."/>
            <person name="Aono T."/>
            <person name="Lee KB."/>
            <person name="Suzuki T."/>
            <person name="Liu CT."/>
            <person name="Miwa H."/>
            <person name="Wakao S."/>
            <person name="Iki T."/>
            <person name="Oyaizu H."/>
        </authorList>
    </citation>
    <scope>NUCLEOTIDE SEQUENCE [LARGE SCALE GENOMIC DNA]</scope>
    <source>
        <strain evidence="5">ATCC 43989 / DSM 5975 / JCM 20966 / LMG 6465 / NBRC 14845 / NCIMB 13405 / ORS 571</strain>
    </source>
</reference>
<evidence type="ECO:0000259" key="3">
    <source>
        <dbReference type="PROSITE" id="PS50263"/>
    </source>
</evidence>
<name>A8I529_AZOC5</name>
<dbReference type="InterPro" id="IPR003010">
    <property type="entry name" value="C-N_Hydrolase"/>
</dbReference>
<dbReference type="GO" id="GO:0016811">
    <property type="term" value="F:hydrolase activity, acting on carbon-nitrogen (but not peptide) bonds, in linear amides"/>
    <property type="evidence" value="ECO:0007669"/>
    <property type="project" value="InterPro"/>
</dbReference>
<dbReference type="Gene3D" id="3.60.110.10">
    <property type="entry name" value="Carbon-nitrogen hydrolase"/>
    <property type="match status" value="1"/>
</dbReference>
<evidence type="ECO:0000256" key="1">
    <source>
        <dbReference type="ARBA" id="ARBA00010613"/>
    </source>
</evidence>
<dbReference type="KEGG" id="azc:AZC_1804"/>
<dbReference type="PROSITE" id="PS50263">
    <property type="entry name" value="CN_HYDROLASE"/>
    <property type="match status" value="1"/>
</dbReference>
<organism evidence="4 5">
    <name type="scientific">Azorhizobium caulinodans (strain ATCC 43989 / DSM 5975 / JCM 20966 / LMG 6465 / NBRC 14845 / NCIMB 13405 / ORS 571)</name>
    <dbReference type="NCBI Taxonomy" id="438753"/>
    <lineage>
        <taxon>Bacteria</taxon>
        <taxon>Pseudomonadati</taxon>
        <taxon>Pseudomonadota</taxon>
        <taxon>Alphaproteobacteria</taxon>
        <taxon>Hyphomicrobiales</taxon>
        <taxon>Xanthobacteraceae</taxon>
        <taxon>Azorhizobium</taxon>
    </lineage>
</organism>